<keyword evidence="3" id="KW-0472">Membrane</keyword>
<keyword evidence="3" id="KW-1133">Transmembrane helix</keyword>
<dbReference type="InterPro" id="IPR013087">
    <property type="entry name" value="Znf_C2H2_type"/>
</dbReference>
<dbReference type="WBParaSite" id="maker-PairedContig_110-snap-gene-0.6-mRNA-1">
    <property type="protein sequence ID" value="maker-PairedContig_110-snap-gene-0.6-mRNA-1"/>
    <property type="gene ID" value="maker-PairedContig_110-snap-gene-0.6"/>
</dbReference>
<sequence>MEGNETLRAHMYKQHQISRMFMCRCCNWAFPDKTSLHMHMQYSNFEAKEEGKTISVPVIGKGNPPTTHQNQHQQEQQQQQQNENLTGQTGLTEKGRHSPQLSTLHVPQPRVPATNPFAPLQLHSLVGLAPQQANQDLISTFLLYLTIILAALQAAAATLFSPMALLRDTSGSGTHVDDLMSKLRERLMLNNLVAQSSFGLAAWLSTYPKMDQSNANGGNLLDMCSSKDSDVNLAAEEDEINVDKEYDDDMITDRNSTDQHQSHIMELNGKTKVETSMKLEENNNNNNTSSNIERPKSANVVADDKKILHESLLRPASNVAIGNVSSKTMPNLRSAINSSSKNGNLILKNDECKVLLNGVSNSSIESIIINNNNNTNKGKDTISESSDPIESHISPSETHSSTSNGTSPPASRECYECAIYRGKLAMAENRCRYLEGKTATLQSDAIRFSTRVTASENSARQYEQEGRFLREQNEILQRKILECQEKTLAFMQADQATNAQAVALYLNDILKTTFLR</sequence>
<feature type="compositionally biased region" description="Low complexity" evidence="2">
    <location>
        <begin position="68"/>
        <end position="84"/>
    </location>
</feature>
<name>A0A1I8E9A7_WUCBA</name>
<protein>
    <submittedName>
        <fullName evidence="5">C2H2-type domain-containing protein</fullName>
    </submittedName>
</protein>
<keyword evidence="3" id="KW-0812">Transmembrane</keyword>
<keyword evidence="1" id="KW-0479">Metal-binding</keyword>
<feature type="region of interest" description="Disordered" evidence="2">
    <location>
        <begin position="56"/>
        <end position="109"/>
    </location>
</feature>
<evidence type="ECO:0000259" key="4">
    <source>
        <dbReference type="PROSITE" id="PS50157"/>
    </source>
</evidence>
<evidence type="ECO:0000313" key="5">
    <source>
        <dbReference type="WBParaSite" id="maker-PairedContig_110-snap-gene-0.6-mRNA-1"/>
    </source>
</evidence>
<feature type="transmembrane region" description="Helical" evidence="3">
    <location>
        <begin position="141"/>
        <end position="166"/>
    </location>
</feature>
<organism evidence="5">
    <name type="scientific">Wuchereria bancrofti</name>
    <dbReference type="NCBI Taxonomy" id="6293"/>
    <lineage>
        <taxon>Eukaryota</taxon>
        <taxon>Metazoa</taxon>
        <taxon>Ecdysozoa</taxon>
        <taxon>Nematoda</taxon>
        <taxon>Chromadorea</taxon>
        <taxon>Rhabditida</taxon>
        <taxon>Spirurina</taxon>
        <taxon>Spiruromorpha</taxon>
        <taxon>Filarioidea</taxon>
        <taxon>Onchocercidae</taxon>
        <taxon>Wuchereria</taxon>
    </lineage>
</organism>
<reference evidence="5" key="1">
    <citation type="submission" date="2016-11" db="UniProtKB">
        <authorList>
            <consortium name="WormBaseParasite"/>
        </authorList>
    </citation>
    <scope>IDENTIFICATION</scope>
    <source>
        <strain evidence="5">pt0022</strain>
    </source>
</reference>
<keyword evidence="1" id="KW-0862">Zinc</keyword>
<dbReference type="STRING" id="6293.A0A1I8E9A7"/>
<dbReference type="GO" id="GO:0008270">
    <property type="term" value="F:zinc ion binding"/>
    <property type="evidence" value="ECO:0007669"/>
    <property type="project" value="UniProtKB-KW"/>
</dbReference>
<feature type="region of interest" description="Disordered" evidence="2">
    <location>
        <begin position="372"/>
        <end position="411"/>
    </location>
</feature>
<evidence type="ECO:0000256" key="2">
    <source>
        <dbReference type="SAM" id="MobiDB-lite"/>
    </source>
</evidence>
<accession>A0A1I8E9A7</accession>
<feature type="domain" description="C2H2-type" evidence="4">
    <location>
        <begin position="21"/>
        <end position="49"/>
    </location>
</feature>
<dbReference type="PROSITE" id="PS50157">
    <property type="entry name" value="ZINC_FINGER_C2H2_2"/>
    <property type="match status" value="1"/>
</dbReference>
<keyword evidence="1" id="KW-0863">Zinc-finger</keyword>
<evidence type="ECO:0000256" key="3">
    <source>
        <dbReference type="SAM" id="Phobius"/>
    </source>
</evidence>
<proteinExistence type="predicted"/>
<evidence type="ECO:0000256" key="1">
    <source>
        <dbReference type="PROSITE-ProRule" id="PRU00042"/>
    </source>
</evidence>
<feature type="compositionally biased region" description="Polar residues" evidence="2">
    <location>
        <begin position="383"/>
        <end position="409"/>
    </location>
</feature>
<dbReference type="AlphaFoldDB" id="A0A1I8E9A7"/>